<dbReference type="Pfam" id="PF21333">
    <property type="entry name" value="FST_N"/>
    <property type="match status" value="1"/>
</dbReference>
<keyword evidence="2" id="KW-0677">Repeat</keyword>
<dbReference type="GO" id="GO:0048185">
    <property type="term" value="F:activin binding"/>
    <property type="evidence" value="ECO:0007669"/>
    <property type="project" value="TreeGrafter"/>
</dbReference>
<dbReference type="PROSITE" id="PS51465">
    <property type="entry name" value="KAZAL_2"/>
    <property type="match status" value="1"/>
</dbReference>
<dbReference type="GO" id="GO:0030510">
    <property type="term" value="P:regulation of BMP signaling pathway"/>
    <property type="evidence" value="ECO:0007669"/>
    <property type="project" value="TreeGrafter"/>
</dbReference>
<keyword evidence="8" id="KW-1185">Reference proteome</keyword>
<keyword evidence="4" id="KW-0325">Glycoprotein</keyword>
<comment type="caution">
    <text evidence="7">The sequence shown here is derived from an EMBL/GenBank/DDBJ whole genome shotgun (WGS) entry which is preliminary data.</text>
</comment>
<evidence type="ECO:0000256" key="3">
    <source>
        <dbReference type="ARBA" id="ARBA00023157"/>
    </source>
</evidence>
<evidence type="ECO:0000259" key="6">
    <source>
        <dbReference type="PROSITE" id="PS51465"/>
    </source>
</evidence>
<dbReference type="InterPro" id="IPR002350">
    <property type="entry name" value="Kazal_dom"/>
</dbReference>
<evidence type="ECO:0000256" key="1">
    <source>
        <dbReference type="ARBA" id="ARBA00022729"/>
    </source>
</evidence>
<dbReference type="InterPro" id="IPR036773">
    <property type="entry name" value="TB_dom_sf"/>
</dbReference>
<dbReference type="Gene3D" id="3.90.290.10">
    <property type="entry name" value="TGF-beta binding (TB) domain"/>
    <property type="match status" value="1"/>
</dbReference>
<dbReference type="SUPFAM" id="SSF57581">
    <property type="entry name" value="TB module/8-cys domain"/>
    <property type="match status" value="1"/>
</dbReference>
<dbReference type="GO" id="GO:0005615">
    <property type="term" value="C:extracellular space"/>
    <property type="evidence" value="ECO:0007669"/>
    <property type="project" value="TreeGrafter"/>
</dbReference>
<evidence type="ECO:0000259" key="5">
    <source>
        <dbReference type="PROSITE" id="PS51364"/>
    </source>
</evidence>
<evidence type="ECO:0000313" key="7">
    <source>
        <dbReference type="EMBL" id="PNF28848.1"/>
    </source>
</evidence>
<evidence type="ECO:0000313" key="8">
    <source>
        <dbReference type="Proteomes" id="UP000235965"/>
    </source>
</evidence>
<feature type="domain" description="Kazal-like" evidence="6">
    <location>
        <begin position="110"/>
        <end position="160"/>
    </location>
</feature>
<reference evidence="7 8" key="1">
    <citation type="submission" date="2017-12" db="EMBL/GenBank/DDBJ databases">
        <title>Hemimetabolous genomes reveal molecular basis of termite eusociality.</title>
        <authorList>
            <person name="Harrison M.C."/>
            <person name="Jongepier E."/>
            <person name="Robertson H.M."/>
            <person name="Arning N."/>
            <person name="Bitard-Feildel T."/>
            <person name="Chao H."/>
            <person name="Childers C.P."/>
            <person name="Dinh H."/>
            <person name="Doddapaneni H."/>
            <person name="Dugan S."/>
            <person name="Gowin J."/>
            <person name="Greiner C."/>
            <person name="Han Y."/>
            <person name="Hu H."/>
            <person name="Hughes D.S.T."/>
            <person name="Huylmans A.-K."/>
            <person name="Kemena C."/>
            <person name="Kremer L.P.M."/>
            <person name="Lee S.L."/>
            <person name="Lopez-Ezquerra A."/>
            <person name="Mallet L."/>
            <person name="Monroy-Kuhn J.M."/>
            <person name="Moser A."/>
            <person name="Murali S.C."/>
            <person name="Muzny D.M."/>
            <person name="Otani S."/>
            <person name="Piulachs M.-D."/>
            <person name="Poelchau M."/>
            <person name="Qu J."/>
            <person name="Schaub F."/>
            <person name="Wada-Katsumata A."/>
            <person name="Worley K.C."/>
            <person name="Xie Q."/>
            <person name="Ylla G."/>
            <person name="Poulsen M."/>
            <person name="Gibbs R.A."/>
            <person name="Schal C."/>
            <person name="Richards S."/>
            <person name="Belles X."/>
            <person name="Korb J."/>
            <person name="Bornberg-Bauer E."/>
        </authorList>
    </citation>
    <scope>NUCLEOTIDE SEQUENCE [LARGE SCALE GENOMIC DNA]</scope>
    <source>
        <tissue evidence="7">Whole body</tissue>
    </source>
</reference>
<dbReference type="PROSITE" id="PS51364">
    <property type="entry name" value="TB"/>
    <property type="match status" value="1"/>
</dbReference>
<dbReference type="FunFam" id="3.90.290.10:FF:000013">
    <property type="entry name" value="Follistatin a"/>
    <property type="match status" value="1"/>
</dbReference>
<evidence type="ECO:0000256" key="2">
    <source>
        <dbReference type="ARBA" id="ARBA00022737"/>
    </source>
</evidence>
<dbReference type="AlphaFoldDB" id="A0A2J7QJU2"/>
<dbReference type="InterPro" id="IPR017878">
    <property type="entry name" value="TB_dom"/>
</dbReference>
<name>A0A2J7QJU2_9NEOP</name>
<dbReference type="PANTHER" id="PTHR10913">
    <property type="entry name" value="FOLLISTATIN-RELATED"/>
    <property type="match status" value="1"/>
</dbReference>
<dbReference type="OrthoDB" id="192611at2759"/>
<feature type="domain" description="TB" evidence="5">
    <location>
        <begin position="25"/>
        <end position="63"/>
    </location>
</feature>
<sequence>MRQVDAGVCNHAYDVGGITGLGSCGNCWSAMVRSGRCTELLNEKVSKEECCASDHVATAWSSEDLDAGTLFFWRVLGGGVPCYACKESCSGVECGEGKKCVVRRGRPKCVCSPDCRKSRHKGPVCGTDGRSYRSICRLRKRACRRKSSTLAVAYYGHCQKDQGAVIRKREHLAVDGAEGNCYYVTRQGNLCQMEHVEADSTRRLCYTV</sequence>
<dbReference type="Gene3D" id="3.30.60.30">
    <property type="match status" value="1"/>
</dbReference>
<dbReference type="EMBL" id="NEVH01013549">
    <property type="protein sequence ID" value="PNF28848.1"/>
    <property type="molecule type" value="Genomic_DNA"/>
</dbReference>
<proteinExistence type="predicted"/>
<dbReference type="GO" id="GO:0032926">
    <property type="term" value="P:negative regulation of activin receptor signaling pathway"/>
    <property type="evidence" value="ECO:0007669"/>
    <property type="project" value="TreeGrafter"/>
</dbReference>
<dbReference type="Pfam" id="PF07648">
    <property type="entry name" value="Kazal_2"/>
    <property type="match status" value="1"/>
</dbReference>
<evidence type="ECO:0000256" key="4">
    <source>
        <dbReference type="ARBA" id="ARBA00023180"/>
    </source>
</evidence>
<dbReference type="SUPFAM" id="SSF100895">
    <property type="entry name" value="Kazal-type serine protease inhibitors"/>
    <property type="match status" value="1"/>
</dbReference>
<keyword evidence="3" id="KW-1015">Disulfide bond</keyword>
<protein>
    <recommendedName>
        <fullName evidence="9">Follistatin-A</fullName>
    </recommendedName>
</protein>
<dbReference type="InterPro" id="IPR050653">
    <property type="entry name" value="Prot_Inhib_GrowthFact_Antg"/>
</dbReference>
<dbReference type="CDD" id="cd00104">
    <property type="entry name" value="KAZAL_FS"/>
    <property type="match status" value="1"/>
</dbReference>
<dbReference type="SMART" id="SM00274">
    <property type="entry name" value="FOLN"/>
    <property type="match status" value="1"/>
</dbReference>
<dbReference type="InterPro" id="IPR003645">
    <property type="entry name" value="Fol_N"/>
</dbReference>
<dbReference type="GO" id="GO:0030154">
    <property type="term" value="P:cell differentiation"/>
    <property type="evidence" value="ECO:0007669"/>
    <property type="project" value="TreeGrafter"/>
</dbReference>
<evidence type="ECO:0008006" key="9">
    <source>
        <dbReference type="Google" id="ProtNLM"/>
    </source>
</evidence>
<dbReference type="InterPro" id="IPR036058">
    <property type="entry name" value="Kazal_dom_sf"/>
</dbReference>
<dbReference type="InParanoid" id="A0A2J7QJU2"/>
<dbReference type="PANTHER" id="PTHR10913:SF64">
    <property type="entry name" value="FOLLISTATIN-A-LIKE ISOFORM X1"/>
    <property type="match status" value="1"/>
</dbReference>
<keyword evidence="1" id="KW-0732">Signal</keyword>
<organism evidence="7 8">
    <name type="scientific">Cryptotermes secundus</name>
    <dbReference type="NCBI Taxonomy" id="105785"/>
    <lineage>
        <taxon>Eukaryota</taxon>
        <taxon>Metazoa</taxon>
        <taxon>Ecdysozoa</taxon>
        <taxon>Arthropoda</taxon>
        <taxon>Hexapoda</taxon>
        <taxon>Insecta</taxon>
        <taxon>Pterygota</taxon>
        <taxon>Neoptera</taxon>
        <taxon>Polyneoptera</taxon>
        <taxon>Dictyoptera</taxon>
        <taxon>Blattodea</taxon>
        <taxon>Blattoidea</taxon>
        <taxon>Termitoidae</taxon>
        <taxon>Kalotermitidae</taxon>
        <taxon>Cryptotermitinae</taxon>
        <taxon>Cryptotermes</taxon>
    </lineage>
</organism>
<gene>
    <name evidence="7" type="ORF">B7P43_G04419</name>
</gene>
<accession>A0A2J7QJU2</accession>
<dbReference type="Proteomes" id="UP000235965">
    <property type="component" value="Unassembled WGS sequence"/>
</dbReference>
<dbReference type="SMART" id="SM00280">
    <property type="entry name" value="KAZAL"/>
    <property type="match status" value="1"/>
</dbReference>
<dbReference type="STRING" id="105785.A0A2J7QJU2"/>